<reference evidence="2 3" key="1">
    <citation type="submission" date="2019-09" db="EMBL/GenBank/DDBJ databases">
        <title>Mumia zhuanghuii sp. nov. isolated from the intestinal contents of plateau pika (Ochotona curzoniae) in the Qinghai-Tibet plateau of China.</title>
        <authorList>
            <person name="Tian Z."/>
        </authorList>
    </citation>
    <scope>NUCLEOTIDE SEQUENCE [LARGE SCALE GENOMIC DNA]</scope>
    <source>
        <strain evidence="3">350</strain>
    </source>
</reference>
<feature type="transmembrane region" description="Helical" evidence="1">
    <location>
        <begin position="152"/>
        <end position="177"/>
    </location>
</feature>
<name>A0A5Q6RZ91_9ACTN</name>
<feature type="transmembrane region" description="Helical" evidence="1">
    <location>
        <begin position="326"/>
        <end position="346"/>
    </location>
</feature>
<feature type="transmembrane region" description="Helical" evidence="1">
    <location>
        <begin position="252"/>
        <end position="271"/>
    </location>
</feature>
<sequence>MDIRRLGRAWPWVMALLVCAPMLAWGYVLSYDMVFVPRLDVTRADVWGLGSAMPRAVPSDAVVAVLNLAIPGWLLQKIVLVGTFVVAGAGAMRMLERFGVGAQLAGTTWFVWNPYVAERLVIGHWPLLVAYAALPWLVVVCLRVRAGEQVRWWRLVLPLAATALTPASGVIGVILALSVCGWRRCGRVLVVALVLNLPWIVAGFAHPAVGRSDPAGVGAFALQPEAGLGRLGAALTLGGIWNTDVVPESRDLVTATVFCLILIAVMALGAVAAWRRPGRRTTVLALAPAAAIGLAVALLGAIAPSLLEWVVSTVPGGGLLRDGARYLALMAPLQAYLVAAGVGALAGRVREKSARWALLAVAILLPVLAMPDLAWGAAGRLQPVAYPDAWAQARTAIAESDVEGDLVALPFSSFRAPAWNDGRVVLDPAGRYFPRETVVNDDLVVSGEVIAGEDERAQAVGEALDSSDPVAGLRDEGIGLVVVELDAPGADDLADLLSELEPVFSEGDLAVYAVPD</sequence>
<feature type="transmembrane region" description="Helical" evidence="1">
    <location>
        <begin position="283"/>
        <end position="306"/>
    </location>
</feature>
<comment type="caution">
    <text evidence="2">The sequence shown here is derived from an EMBL/GenBank/DDBJ whole genome shotgun (WGS) entry which is preliminary data.</text>
</comment>
<accession>A0A5Q6RZ91</accession>
<feature type="transmembrane region" description="Helical" evidence="1">
    <location>
        <begin position="12"/>
        <end position="30"/>
    </location>
</feature>
<dbReference type="RefSeq" id="WP_149768944.1">
    <property type="nucleotide sequence ID" value="NZ_VDFQ02000002.1"/>
</dbReference>
<protein>
    <recommendedName>
        <fullName evidence="4">Glycosyltransferase RgtA/B/C/D-like domain-containing protein</fullName>
    </recommendedName>
</protein>
<feature type="transmembrane region" description="Helical" evidence="1">
    <location>
        <begin position="125"/>
        <end position="146"/>
    </location>
</feature>
<feature type="transmembrane region" description="Helical" evidence="1">
    <location>
        <begin position="61"/>
        <end position="87"/>
    </location>
</feature>
<evidence type="ECO:0000313" key="3">
    <source>
        <dbReference type="Proteomes" id="UP000307768"/>
    </source>
</evidence>
<dbReference type="OrthoDB" id="3463898at2"/>
<organism evidence="2 3">
    <name type="scientific">Mumia zhuanghuii</name>
    <dbReference type="NCBI Taxonomy" id="2585211"/>
    <lineage>
        <taxon>Bacteria</taxon>
        <taxon>Bacillati</taxon>
        <taxon>Actinomycetota</taxon>
        <taxon>Actinomycetes</taxon>
        <taxon>Propionibacteriales</taxon>
        <taxon>Nocardioidaceae</taxon>
        <taxon>Mumia</taxon>
    </lineage>
</organism>
<keyword evidence="1" id="KW-0472">Membrane</keyword>
<dbReference type="Proteomes" id="UP000307768">
    <property type="component" value="Unassembled WGS sequence"/>
</dbReference>
<feature type="transmembrane region" description="Helical" evidence="1">
    <location>
        <begin position="189"/>
        <end position="209"/>
    </location>
</feature>
<keyword evidence="1" id="KW-0812">Transmembrane</keyword>
<proteinExistence type="predicted"/>
<keyword evidence="1" id="KW-1133">Transmembrane helix</keyword>
<evidence type="ECO:0000256" key="1">
    <source>
        <dbReference type="SAM" id="Phobius"/>
    </source>
</evidence>
<dbReference type="EMBL" id="VDFQ02000002">
    <property type="protein sequence ID" value="KAA1423425.1"/>
    <property type="molecule type" value="Genomic_DNA"/>
</dbReference>
<evidence type="ECO:0008006" key="4">
    <source>
        <dbReference type="Google" id="ProtNLM"/>
    </source>
</evidence>
<dbReference type="AlphaFoldDB" id="A0A5Q6RZ91"/>
<gene>
    <name evidence="2" type="ORF">FE697_007395</name>
</gene>
<feature type="transmembrane region" description="Helical" evidence="1">
    <location>
        <begin position="358"/>
        <end position="378"/>
    </location>
</feature>
<evidence type="ECO:0000313" key="2">
    <source>
        <dbReference type="EMBL" id="KAA1423425.1"/>
    </source>
</evidence>